<dbReference type="EMBL" id="CP095072">
    <property type="protein sequence ID" value="UOQ47243.1"/>
    <property type="molecule type" value="Genomic_DNA"/>
</dbReference>
<dbReference type="CDD" id="cd07041">
    <property type="entry name" value="STAS_RsbR_RsbS_like"/>
    <property type="match status" value="1"/>
</dbReference>
<gene>
    <name evidence="3" type="ORF">MUN88_14330</name>
</gene>
<name>A0ABY4ES31_9BACI</name>
<dbReference type="PROSITE" id="PS50801">
    <property type="entry name" value="STAS"/>
    <property type="match status" value="1"/>
</dbReference>
<dbReference type="RefSeq" id="WP_244716200.1">
    <property type="nucleotide sequence ID" value="NZ_CP095072.1"/>
</dbReference>
<reference evidence="3 4" key="1">
    <citation type="submission" date="2022-04" db="EMBL/GenBank/DDBJ databases">
        <title>Gracilibacillus sp. isolated from saltern.</title>
        <authorList>
            <person name="Won M."/>
            <person name="Lee C.-M."/>
            <person name="Woen H.-Y."/>
            <person name="Kwon S.-W."/>
        </authorList>
    </citation>
    <scope>NUCLEOTIDE SEQUENCE [LARGE SCALE GENOMIC DNA]</scope>
    <source>
        <strain evidence="3 4">SSWR10-1</strain>
    </source>
</reference>
<evidence type="ECO:0000256" key="1">
    <source>
        <dbReference type="ARBA" id="ARBA00022553"/>
    </source>
</evidence>
<protein>
    <submittedName>
        <fullName evidence="3">STAS domain-containing protein</fullName>
    </submittedName>
</protein>
<dbReference type="InterPro" id="IPR036513">
    <property type="entry name" value="STAS_dom_sf"/>
</dbReference>
<dbReference type="SUPFAM" id="SSF52091">
    <property type="entry name" value="SpoIIaa-like"/>
    <property type="match status" value="1"/>
</dbReference>
<dbReference type="Pfam" id="PF01740">
    <property type="entry name" value="STAS"/>
    <property type="match status" value="1"/>
</dbReference>
<dbReference type="PANTHER" id="PTHR33745">
    <property type="entry name" value="RSBT ANTAGONIST PROTEIN RSBS-RELATED"/>
    <property type="match status" value="1"/>
</dbReference>
<evidence type="ECO:0000259" key="2">
    <source>
        <dbReference type="PROSITE" id="PS50801"/>
    </source>
</evidence>
<dbReference type="InterPro" id="IPR051932">
    <property type="entry name" value="Bact_StressResp_Reg"/>
</dbReference>
<evidence type="ECO:0000313" key="4">
    <source>
        <dbReference type="Proteomes" id="UP000831782"/>
    </source>
</evidence>
<feature type="domain" description="STAS" evidence="2">
    <location>
        <begin position="158"/>
        <end position="269"/>
    </location>
</feature>
<keyword evidence="4" id="KW-1185">Reference proteome</keyword>
<proteinExistence type="predicted"/>
<organism evidence="3 4">
    <name type="scientific">Gracilibacillus caseinilyticus</name>
    <dbReference type="NCBI Taxonomy" id="2932256"/>
    <lineage>
        <taxon>Bacteria</taxon>
        <taxon>Bacillati</taxon>
        <taxon>Bacillota</taxon>
        <taxon>Bacilli</taxon>
        <taxon>Bacillales</taxon>
        <taxon>Bacillaceae</taxon>
        <taxon>Gracilibacillus</taxon>
    </lineage>
</organism>
<dbReference type="PANTHER" id="PTHR33745:SF3">
    <property type="entry name" value="RSBT CO-ANTAGONIST PROTEIN RSBRC"/>
    <property type="match status" value="1"/>
</dbReference>
<accession>A0ABY4ES31</accession>
<keyword evidence="1" id="KW-0597">Phosphoprotein</keyword>
<evidence type="ECO:0000313" key="3">
    <source>
        <dbReference type="EMBL" id="UOQ47243.1"/>
    </source>
</evidence>
<dbReference type="Gene3D" id="3.30.750.24">
    <property type="entry name" value="STAS domain"/>
    <property type="match status" value="1"/>
</dbReference>
<dbReference type="Proteomes" id="UP000831782">
    <property type="component" value="Chromosome"/>
</dbReference>
<sequence length="275" mass="30985">MTPLEKENLASISQKILNEKDKLVNELPVPKLNGVDITKDLIQWRKELLDVYAESIVSNIHIPINELEGWGVEVSNRLLDLMLPLDLVLEEISNYRETIGEIIHQEAVETEFTLDAYHKAIVNFNYIVDQAVKIVSNHYMQDYNDTIAKARYAVDELSIPLVKITEQIGIIPIIGEIDTHRADQLMKNALNQGNSNDLDYIIMDLSGVSAIDTMVAQQLFKVIESLELIGIHPLLSGIRPDIVQTMVSLGINMRHIDTFSSLHRALATIHSLDAK</sequence>
<dbReference type="InterPro" id="IPR002645">
    <property type="entry name" value="STAS_dom"/>
</dbReference>